<dbReference type="EMBL" id="CACVBS010000102">
    <property type="protein sequence ID" value="CAA7271246.1"/>
    <property type="molecule type" value="Genomic_DNA"/>
</dbReference>
<proteinExistence type="predicted"/>
<dbReference type="GO" id="GO:0003729">
    <property type="term" value="F:mRNA binding"/>
    <property type="evidence" value="ECO:0007669"/>
    <property type="project" value="InterPro"/>
</dbReference>
<dbReference type="Proteomes" id="UP000467700">
    <property type="component" value="Unassembled WGS sequence"/>
</dbReference>
<dbReference type="GO" id="GO:0005849">
    <property type="term" value="C:mRNA cleavage factor complex"/>
    <property type="evidence" value="ECO:0007669"/>
    <property type="project" value="InterPro"/>
</dbReference>
<dbReference type="InterPro" id="IPR000086">
    <property type="entry name" value="NUDIX_hydrolase_dom"/>
</dbReference>
<dbReference type="InterPro" id="IPR016706">
    <property type="entry name" value="Cleav_polyA_spec_factor_su5"/>
</dbReference>
<dbReference type="FunFam" id="3.90.79.10:FF:000005">
    <property type="entry name" value="Cleavage and polyadenylation specificity factor subunit 5"/>
    <property type="match status" value="1"/>
</dbReference>
<comment type="caution">
    <text evidence="2">The sequence shown here is derived from an EMBL/GenBank/DDBJ whole genome shotgun (WGS) entry which is preliminary data.</text>
</comment>
<dbReference type="Pfam" id="PF13869">
    <property type="entry name" value="NUDIX_2"/>
    <property type="match status" value="1"/>
</dbReference>
<sequence>MSNTIALYPLSNFTFSTKEAQPEEDPSVSARLQRLQNNYEDFGMRRTVEGILVVHDHGHPHILMLQIANAFFKLPGDYLKPGEDEIEGLKRRLDERLAPPPGSQFDQITHGINNEWEIGDCLAQWWRPNFETFMYPFIPAHITKPKECKKLFVVQMPEKKVLAVPKNMKLLAIPLFELYDNAARYGPQLSAIPHLLSRGPLTVAGFAHRLPVELIEMIVHYVAEDSDYGTLASIARVNKALCEQARRLLYRTVSNRERGPELTAHPKCLKDFPHLGKYVHSYTILHSECYTGHDTEAHASPLSYPGTIYKNFINLKELSLKFEGRSPSSLLRFPDPPFQLETLRWKGRANTSALVGFLETQHKLRRLEVHLPANIRTDLSTGSCPNLLYLSGCRSTIEACLPGRNVSILIWEECESYDPLEWPDTLRLLSKELGRLKALRLLNWKYRCQLRSVQYLKQVQYLEISHEETTLHSILFALPRLIGLIFPYEFQQRTDVSGIRSPTGTGEFFELYPHLQFIDIQPRRSGILRNFERWVPSSRRLEGTVQKTFWTSDIEQHMPV</sequence>
<dbReference type="GO" id="GO:0031124">
    <property type="term" value="P:mRNA 3'-end processing"/>
    <property type="evidence" value="ECO:0007669"/>
    <property type="project" value="InterPro"/>
</dbReference>
<gene>
    <name evidence="2" type="ORF">AAE3_LOCUS13493</name>
</gene>
<evidence type="ECO:0000313" key="2">
    <source>
        <dbReference type="EMBL" id="CAA7271246.1"/>
    </source>
</evidence>
<organism evidence="2 3">
    <name type="scientific">Cyclocybe aegerita</name>
    <name type="common">Black poplar mushroom</name>
    <name type="synonym">Agrocybe aegerita</name>
    <dbReference type="NCBI Taxonomy" id="1973307"/>
    <lineage>
        <taxon>Eukaryota</taxon>
        <taxon>Fungi</taxon>
        <taxon>Dikarya</taxon>
        <taxon>Basidiomycota</taxon>
        <taxon>Agaricomycotina</taxon>
        <taxon>Agaricomycetes</taxon>
        <taxon>Agaricomycetidae</taxon>
        <taxon>Agaricales</taxon>
        <taxon>Agaricineae</taxon>
        <taxon>Bolbitiaceae</taxon>
        <taxon>Cyclocybe</taxon>
    </lineage>
</organism>
<keyword evidence="3" id="KW-1185">Reference proteome</keyword>
<dbReference type="CDD" id="cd18871">
    <property type="entry name" value="NUDIX_Cfim25_Nudt21"/>
    <property type="match status" value="1"/>
</dbReference>
<dbReference type="SUPFAM" id="SSF52047">
    <property type="entry name" value="RNI-like"/>
    <property type="match status" value="1"/>
</dbReference>
<accession>A0A8S0W5D9</accession>
<dbReference type="Gene3D" id="3.80.10.10">
    <property type="entry name" value="Ribonuclease Inhibitor"/>
    <property type="match status" value="1"/>
</dbReference>
<reference evidence="2 3" key="1">
    <citation type="submission" date="2020-01" db="EMBL/GenBank/DDBJ databases">
        <authorList>
            <person name="Gupta K D."/>
        </authorList>
    </citation>
    <scope>NUCLEOTIDE SEQUENCE [LARGE SCALE GENOMIC DNA]</scope>
</reference>
<dbReference type="PANTHER" id="PTHR13047">
    <property type="entry name" value="PRE-MRNA CLEAVAGE FACTOR IM, 25KD SUBUNIT"/>
    <property type="match status" value="1"/>
</dbReference>
<protein>
    <recommendedName>
        <fullName evidence="1">Nudix hydrolase domain-containing protein</fullName>
    </recommendedName>
</protein>
<dbReference type="InterPro" id="IPR032675">
    <property type="entry name" value="LRR_dom_sf"/>
</dbReference>
<feature type="domain" description="Nudix hydrolase" evidence="1">
    <location>
        <begin position="44"/>
        <end position="177"/>
    </location>
</feature>
<evidence type="ECO:0000313" key="3">
    <source>
        <dbReference type="Proteomes" id="UP000467700"/>
    </source>
</evidence>
<dbReference type="Gene3D" id="3.90.79.10">
    <property type="entry name" value="Nucleoside Triphosphate Pyrophosphohydrolase"/>
    <property type="match status" value="1"/>
</dbReference>
<name>A0A8S0W5D9_CYCAE</name>
<evidence type="ECO:0000259" key="1">
    <source>
        <dbReference type="PROSITE" id="PS51462"/>
    </source>
</evidence>
<dbReference type="PROSITE" id="PS51462">
    <property type="entry name" value="NUDIX"/>
    <property type="match status" value="1"/>
</dbReference>
<dbReference type="AlphaFoldDB" id="A0A8S0W5D9"/>
<dbReference type="OrthoDB" id="277288at2759"/>